<dbReference type="EMBL" id="JAKILB010000002">
    <property type="protein sequence ID" value="MCL1137517.1"/>
    <property type="molecule type" value="Genomic_DNA"/>
</dbReference>
<organism evidence="1 2">
    <name type="scientific">Shewanella pneumatophori</name>
    <dbReference type="NCBI Taxonomy" id="314092"/>
    <lineage>
        <taxon>Bacteria</taxon>
        <taxon>Pseudomonadati</taxon>
        <taxon>Pseudomonadota</taxon>
        <taxon>Gammaproteobacteria</taxon>
        <taxon>Alteromonadales</taxon>
        <taxon>Shewanellaceae</taxon>
        <taxon>Shewanella</taxon>
    </lineage>
</organism>
<reference evidence="1" key="1">
    <citation type="submission" date="2022-01" db="EMBL/GenBank/DDBJ databases">
        <title>Whole genome-based taxonomy of the Shewanellaceae.</title>
        <authorList>
            <person name="Martin-Rodriguez A.J."/>
        </authorList>
    </citation>
    <scope>NUCLEOTIDE SEQUENCE</scope>
    <source>
        <strain evidence="1">KCTC 23973</strain>
    </source>
</reference>
<dbReference type="Proteomes" id="UP001139293">
    <property type="component" value="Unassembled WGS sequence"/>
</dbReference>
<dbReference type="RefSeq" id="WP_248948612.1">
    <property type="nucleotide sequence ID" value="NZ_JAKILB010000002.1"/>
</dbReference>
<accession>A0A9X1ZAL5</accession>
<evidence type="ECO:0000313" key="1">
    <source>
        <dbReference type="EMBL" id="MCL1137517.1"/>
    </source>
</evidence>
<evidence type="ECO:0000313" key="2">
    <source>
        <dbReference type="Proteomes" id="UP001139293"/>
    </source>
</evidence>
<protein>
    <submittedName>
        <fullName evidence="1">Uncharacterized protein</fullName>
    </submittedName>
</protein>
<name>A0A9X1ZAL5_9GAMM</name>
<dbReference type="Gene3D" id="1.20.1260.10">
    <property type="match status" value="1"/>
</dbReference>
<proteinExistence type="predicted"/>
<sequence>MRIQQLSELLDYVVSCRIEMAKLYGRLHAQADSSRVKLMLEYFQQHEREAAEKLENYIDDAPKRVLDTWYKDIVFEDFIARCQKLNLPGNMTEEDVLEQHLALDNLLIDLIEKTAGSSATQETKGALEDLVRAKRTQQQRLVHSSIRMDDI</sequence>
<dbReference type="InterPro" id="IPR012347">
    <property type="entry name" value="Ferritin-like"/>
</dbReference>
<keyword evidence="2" id="KW-1185">Reference proteome</keyword>
<gene>
    <name evidence="1" type="ORF">L2740_03035</name>
</gene>
<comment type="caution">
    <text evidence="1">The sequence shown here is derived from an EMBL/GenBank/DDBJ whole genome shotgun (WGS) entry which is preliminary data.</text>
</comment>
<dbReference type="AlphaFoldDB" id="A0A9X1ZAL5"/>